<evidence type="ECO:0000256" key="1">
    <source>
        <dbReference type="SAM" id="SignalP"/>
    </source>
</evidence>
<accession>A0A5C3KAE2</accession>
<dbReference type="InterPro" id="IPR040898">
    <property type="entry name" value="CxC6"/>
</dbReference>
<dbReference type="OrthoDB" id="3055037at2759"/>
<feature type="signal peptide" evidence="1">
    <location>
        <begin position="1"/>
        <end position="17"/>
    </location>
</feature>
<organism evidence="4 5">
    <name type="scientific">Coprinopsis marcescibilis</name>
    <name type="common">Agaric fungus</name>
    <name type="synonym">Psathyrella marcescibilis</name>
    <dbReference type="NCBI Taxonomy" id="230819"/>
    <lineage>
        <taxon>Eukaryota</taxon>
        <taxon>Fungi</taxon>
        <taxon>Dikarya</taxon>
        <taxon>Basidiomycota</taxon>
        <taxon>Agaricomycotina</taxon>
        <taxon>Agaricomycetes</taxon>
        <taxon>Agaricomycetidae</taxon>
        <taxon>Agaricales</taxon>
        <taxon>Agaricineae</taxon>
        <taxon>Psathyrellaceae</taxon>
        <taxon>Coprinopsis</taxon>
    </lineage>
</organism>
<feature type="domain" description="CxC6 like cysteine cluster associated with KDZ" evidence="3">
    <location>
        <begin position="302"/>
        <end position="367"/>
    </location>
</feature>
<dbReference type="STRING" id="230819.A0A5C3KAE2"/>
<sequence>MLFIRLAAALRCNILHGQPPTYDMSRPPTTLPEQVKEFLHCSVSIALEDIDICWKAVKQTVWSLDATAHASAADARLSHSYRNRISTQALYPPVLKCTDPLCSATDKLLRGGDKSEKKIVLYTIGDGMCATYHHQLWCLGCRTVYHHNYAVKNGVQTYYGGVPGVIEIGKHHYVEKAEINMFINLMLISWTSACNSAEIYNWSLMDPNNQPEDWGLSFKFRPEHIWHSLIYLSILAWYAAEGNILMVSNDEEQKDQLLDAITEWNNQFEKQRQPEWAQYCLKCVWFWKDSNGNISEMASAIVSDGITIGHPCCNVAHCEEPLANCKIDRFCQRHASCNSVCAIDGCEYSISPGYKTCSDPDHCELENIQCWCNKANFQTRSRLERGCVSAPPDATTLDQIMQDGDAPDEGIEEGSCLQKPATGNRRIIAHLGQRQTHSKQFMVRLYGVIVARATFFDSETVPQTVNMLHQVFCTEGSLPQYFIYDNCCSVYNHLVALSDNLLDRMAFPVNAFHFNCKNKKTNIICQKHCNPRKFPDLIKIDGSWYFNSSKCEQVNVWLGGYHAILREMSQNRYNFLLDELIM</sequence>
<proteinExistence type="predicted"/>
<gene>
    <name evidence="4" type="ORF">FA15DRAFT_683625</name>
</gene>
<evidence type="ECO:0000259" key="3">
    <source>
        <dbReference type="Pfam" id="PF18721"/>
    </source>
</evidence>
<evidence type="ECO:0000313" key="4">
    <source>
        <dbReference type="EMBL" id="TFK17030.1"/>
    </source>
</evidence>
<dbReference type="Proteomes" id="UP000307440">
    <property type="component" value="Unassembled WGS sequence"/>
</dbReference>
<evidence type="ECO:0000313" key="5">
    <source>
        <dbReference type="Proteomes" id="UP000307440"/>
    </source>
</evidence>
<dbReference type="EMBL" id="ML210581">
    <property type="protein sequence ID" value="TFK17030.1"/>
    <property type="molecule type" value="Genomic_DNA"/>
</dbReference>
<dbReference type="InterPro" id="IPR041539">
    <property type="entry name" value="CxC5"/>
</dbReference>
<protein>
    <recommendedName>
        <fullName evidence="6">CxC6 like cysteine cluster associated with KDZ domain-containing protein</fullName>
    </recommendedName>
</protein>
<name>A0A5C3KAE2_COPMA</name>
<keyword evidence="1" id="KW-0732">Signal</keyword>
<evidence type="ECO:0000259" key="2">
    <source>
        <dbReference type="Pfam" id="PF18718"/>
    </source>
</evidence>
<feature type="domain" description="CxC5 like cysteine cluster associated with KDZ" evidence="2">
    <location>
        <begin position="86"/>
        <end position="203"/>
    </location>
</feature>
<feature type="chain" id="PRO_5022775648" description="CxC6 like cysteine cluster associated with KDZ domain-containing protein" evidence="1">
    <location>
        <begin position="18"/>
        <end position="582"/>
    </location>
</feature>
<dbReference type="Pfam" id="PF18721">
    <property type="entry name" value="CxC6"/>
    <property type="match status" value="1"/>
</dbReference>
<evidence type="ECO:0008006" key="6">
    <source>
        <dbReference type="Google" id="ProtNLM"/>
    </source>
</evidence>
<keyword evidence="5" id="KW-1185">Reference proteome</keyword>
<dbReference type="Pfam" id="PF18718">
    <property type="entry name" value="CxC5"/>
    <property type="match status" value="1"/>
</dbReference>
<reference evidence="4 5" key="1">
    <citation type="journal article" date="2019" name="Nat. Ecol. Evol.">
        <title>Megaphylogeny resolves global patterns of mushroom evolution.</title>
        <authorList>
            <person name="Varga T."/>
            <person name="Krizsan K."/>
            <person name="Foldi C."/>
            <person name="Dima B."/>
            <person name="Sanchez-Garcia M."/>
            <person name="Sanchez-Ramirez S."/>
            <person name="Szollosi G.J."/>
            <person name="Szarkandi J.G."/>
            <person name="Papp V."/>
            <person name="Albert L."/>
            <person name="Andreopoulos W."/>
            <person name="Angelini C."/>
            <person name="Antonin V."/>
            <person name="Barry K.W."/>
            <person name="Bougher N.L."/>
            <person name="Buchanan P."/>
            <person name="Buyck B."/>
            <person name="Bense V."/>
            <person name="Catcheside P."/>
            <person name="Chovatia M."/>
            <person name="Cooper J."/>
            <person name="Damon W."/>
            <person name="Desjardin D."/>
            <person name="Finy P."/>
            <person name="Geml J."/>
            <person name="Haridas S."/>
            <person name="Hughes K."/>
            <person name="Justo A."/>
            <person name="Karasinski D."/>
            <person name="Kautmanova I."/>
            <person name="Kiss B."/>
            <person name="Kocsube S."/>
            <person name="Kotiranta H."/>
            <person name="LaButti K.M."/>
            <person name="Lechner B.E."/>
            <person name="Liimatainen K."/>
            <person name="Lipzen A."/>
            <person name="Lukacs Z."/>
            <person name="Mihaltcheva S."/>
            <person name="Morgado L.N."/>
            <person name="Niskanen T."/>
            <person name="Noordeloos M.E."/>
            <person name="Ohm R.A."/>
            <person name="Ortiz-Santana B."/>
            <person name="Ovrebo C."/>
            <person name="Racz N."/>
            <person name="Riley R."/>
            <person name="Savchenko A."/>
            <person name="Shiryaev A."/>
            <person name="Soop K."/>
            <person name="Spirin V."/>
            <person name="Szebenyi C."/>
            <person name="Tomsovsky M."/>
            <person name="Tulloss R.E."/>
            <person name="Uehling J."/>
            <person name="Grigoriev I.V."/>
            <person name="Vagvolgyi C."/>
            <person name="Papp T."/>
            <person name="Martin F.M."/>
            <person name="Miettinen O."/>
            <person name="Hibbett D.S."/>
            <person name="Nagy L.G."/>
        </authorList>
    </citation>
    <scope>NUCLEOTIDE SEQUENCE [LARGE SCALE GENOMIC DNA]</scope>
    <source>
        <strain evidence="4 5">CBS 121175</strain>
    </source>
</reference>
<dbReference type="AlphaFoldDB" id="A0A5C3KAE2"/>